<comment type="caution">
    <text evidence="3">The sequence shown here is derived from an EMBL/GenBank/DDBJ whole genome shotgun (WGS) entry which is preliminary data.</text>
</comment>
<feature type="chain" id="PRO_5046768103" description="Serine protease" evidence="2">
    <location>
        <begin position="25"/>
        <end position="366"/>
    </location>
</feature>
<dbReference type="Proteomes" id="UP001189429">
    <property type="component" value="Unassembled WGS sequence"/>
</dbReference>
<evidence type="ECO:0008006" key="5">
    <source>
        <dbReference type="Google" id="ProtNLM"/>
    </source>
</evidence>
<protein>
    <recommendedName>
        <fullName evidence="5">Serine protease</fullName>
    </recommendedName>
</protein>
<accession>A0ABN9UF49</accession>
<evidence type="ECO:0000313" key="4">
    <source>
        <dbReference type="Proteomes" id="UP001189429"/>
    </source>
</evidence>
<dbReference type="SUPFAM" id="SSF50494">
    <property type="entry name" value="Trypsin-like serine proteases"/>
    <property type="match status" value="1"/>
</dbReference>
<comment type="similarity">
    <text evidence="1">Belongs to the peptidase S1C family.</text>
</comment>
<sequence length="366" mass="39137">MKLRPGAALAAALVALHCTALVAASRLKGAAGGASASLADFDHLRQSIVRIQAVAQTFDWLAPFQPGQDQVGLGSGFAVQADPYPLFVTNQHVVNDAKQVTLQLLLYGEQMWEAEVVSVCPHFDLALLVLKSPGKFHEAMESRNISLQSLRLSDRVAAMGEDVVALGFPLGQDALKISKGNIAGNEEVDGNICIQSTAPISPGNSGGPLLDGAAQEVVGVNFAKATEGENINYVIPAWRVSQLVRKHLKDQAPQPGGPGHLTPKVPTFRRLPVKIPRVDLVTVEANEALYDGSRGCDRGIYMPRVGKRSFFTKAEPPVLGGSFLTAVNGVELDQFGMGLNAEYAADRVSFNDLFFMIPDLSENIEV</sequence>
<keyword evidence="4" id="KW-1185">Reference proteome</keyword>
<organism evidence="3 4">
    <name type="scientific">Prorocentrum cordatum</name>
    <dbReference type="NCBI Taxonomy" id="2364126"/>
    <lineage>
        <taxon>Eukaryota</taxon>
        <taxon>Sar</taxon>
        <taxon>Alveolata</taxon>
        <taxon>Dinophyceae</taxon>
        <taxon>Prorocentrales</taxon>
        <taxon>Prorocentraceae</taxon>
        <taxon>Prorocentrum</taxon>
    </lineage>
</organism>
<dbReference type="InterPro" id="IPR043504">
    <property type="entry name" value="Peptidase_S1_PA_chymotrypsin"/>
</dbReference>
<evidence type="ECO:0000256" key="2">
    <source>
        <dbReference type="SAM" id="SignalP"/>
    </source>
</evidence>
<dbReference type="InterPro" id="IPR009003">
    <property type="entry name" value="Peptidase_S1_PA"/>
</dbReference>
<feature type="signal peptide" evidence="2">
    <location>
        <begin position="1"/>
        <end position="24"/>
    </location>
</feature>
<proteinExistence type="inferred from homology"/>
<reference evidence="3" key="1">
    <citation type="submission" date="2023-10" db="EMBL/GenBank/DDBJ databases">
        <authorList>
            <person name="Chen Y."/>
            <person name="Shah S."/>
            <person name="Dougan E. K."/>
            <person name="Thang M."/>
            <person name="Chan C."/>
        </authorList>
    </citation>
    <scope>NUCLEOTIDE SEQUENCE [LARGE SCALE GENOMIC DNA]</scope>
</reference>
<feature type="non-terminal residue" evidence="3">
    <location>
        <position position="366"/>
    </location>
</feature>
<dbReference type="PANTHER" id="PTHR45980">
    <property type="match status" value="1"/>
</dbReference>
<dbReference type="InterPro" id="IPR001940">
    <property type="entry name" value="Peptidase_S1C"/>
</dbReference>
<name>A0ABN9UF49_9DINO</name>
<gene>
    <name evidence="3" type="ORF">PCOR1329_LOCUS46960</name>
</gene>
<dbReference type="PRINTS" id="PR00834">
    <property type="entry name" value="PROTEASES2C"/>
</dbReference>
<evidence type="ECO:0000313" key="3">
    <source>
        <dbReference type="EMBL" id="CAK0856591.1"/>
    </source>
</evidence>
<dbReference type="EMBL" id="CAUYUJ010015651">
    <property type="protein sequence ID" value="CAK0856591.1"/>
    <property type="molecule type" value="Genomic_DNA"/>
</dbReference>
<dbReference type="PANTHER" id="PTHR45980:SF9">
    <property type="entry name" value="PROTEASE DO-LIKE 10, MITOCHONDRIAL-RELATED"/>
    <property type="match status" value="1"/>
</dbReference>
<dbReference type="Gene3D" id="2.40.10.10">
    <property type="entry name" value="Trypsin-like serine proteases"/>
    <property type="match status" value="2"/>
</dbReference>
<evidence type="ECO:0000256" key="1">
    <source>
        <dbReference type="ARBA" id="ARBA00010541"/>
    </source>
</evidence>
<dbReference type="Pfam" id="PF13365">
    <property type="entry name" value="Trypsin_2"/>
    <property type="match status" value="1"/>
</dbReference>
<keyword evidence="2" id="KW-0732">Signal</keyword>